<dbReference type="AlphaFoldDB" id="A0A1H4LWV8"/>
<evidence type="ECO:0000256" key="3">
    <source>
        <dbReference type="ARBA" id="ARBA00022676"/>
    </source>
</evidence>
<dbReference type="GO" id="GO:0005886">
    <property type="term" value="C:plasma membrane"/>
    <property type="evidence" value="ECO:0007669"/>
    <property type="project" value="UniProtKB-SubCell"/>
</dbReference>
<feature type="transmembrane region" description="Helical" evidence="8">
    <location>
        <begin position="124"/>
        <end position="141"/>
    </location>
</feature>
<feature type="transmembrane region" description="Helical" evidence="8">
    <location>
        <begin position="63"/>
        <end position="87"/>
    </location>
</feature>
<feature type="transmembrane region" description="Helical" evidence="8">
    <location>
        <begin position="383"/>
        <end position="402"/>
    </location>
</feature>
<feature type="transmembrane region" description="Helical" evidence="8">
    <location>
        <begin position="414"/>
        <end position="430"/>
    </location>
</feature>
<evidence type="ECO:0000313" key="11">
    <source>
        <dbReference type="Proteomes" id="UP000182409"/>
    </source>
</evidence>
<name>A0A1H4LWV8_9BACT</name>
<evidence type="ECO:0000256" key="5">
    <source>
        <dbReference type="ARBA" id="ARBA00022692"/>
    </source>
</evidence>
<reference evidence="10 11" key="1">
    <citation type="submission" date="2016-10" db="EMBL/GenBank/DDBJ databases">
        <authorList>
            <person name="de Groot N.N."/>
        </authorList>
    </citation>
    <scope>NUCLEOTIDE SEQUENCE [LARGE SCALE GENOMIC DNA]</scope>
    <source>
        <strain evidence="10 11">AB35.6</strain>
    </source>
</reference>
<dbReference type="PANTHER" id="PTHR33908:SF11">
    <property type="entry name" value="MEMBRANE PROTEIN"/>
    <property type="match status" value="1"/>
</dbReference>
<evidence type="ECO:0000256" key="7">
    <source>
        <dbReference type="ARBA" id="ARBA00023136"/>
    </source>
</evidence>
<evidence type="ECO:0000259" key="9">
    <source>
        <dbReference type="Pfam" id="PF13231"/>
    </source>
</evidence>
<evidence type="ECO:0000256" key="8">
    <source>
        <dbReference type="SAM" id="Phobius"/>
    </source>
</evidence>
<keyword evidence="3 10" id="KW-0328">Glycosyltransferase</keyword>
<evidence type="ECO:0000256" key="6">
    <source>
        <dbReference type="ARBA" id="ARBA00022989"/>
    </source>
</evidence>
<gene>
    <name evidence="10" type="ORF">SAMN05443244_1742</name>
</gene>
<keyword evidence="6 8" id="KW-1133">Transmembrane helix</keyword>
<evidence type="ECO:0000256" key="1">
    <source>
        <dbReference type="ARBA" id="ARBA00004651"/>
    </source>
</evidence>
<feature type="domain" description="Glycosyltransferase RgtA/B/C/D-like" evidence="9">
    <location>
        <begin position="81"/>
        <end position="234"/>
    </location>
</feature>
<keyword evidence="5 8" id="KW-0812">Transmembrane</keyword>
<dbReference type="GO" id="GO:0009103">
    <property type="term" value="P:lipopolysaccharide biosynthetic process"/>
    <property type="evidence" value="ECO:0007669"/>
    <property type="project" value="UniProtKB-ARBA"/>
</dbReference>
<dbReference type="InterPro" id="IPR038731">
    <property type="entry name" value="RgtA/B/C-like"/>
</dbReference>
<feature type="transmembrane region" description="Helical" evidence="8">
    <location>
        <begin position="442"/>
        <end position="463"/>
    </location>
</feature>
<evidence type="ECO:0000313" key="10">
    <source>
        <dbReference type="EMBL" id="SEB75166.1"/>
    </source>
</evidence>
<proteinExistence type="predicted"/>
<dbReference type="GO" id="GO:0016763">
    <property type="term" value="F:pentosyltransferase activity"/>
    <property type="evidence" value="ECO:0007669"/>
    <property type="project" value="TreeGrafter"/>
</dbReference>
<feature type="transmembrane region" description="Helical" evidence="8">
    <location>
        <begin position="192"/>
        <end position="208"/>
    </location>
</feature>
<evidence type="ECO:0000256" key="4">
    <source>
        <dbReference type="ARBA" id="ARBA00022679"/>
    </source>
</evidence>
<comment type="subcellular location">
    <subcellularLocation>
        <location evidence="1">Cell membrane</location>
        <topology evidence="1">Multi-pass membrane protein</topology>
    </subcellularLocation>
</comment>
<feature type="transmembrane region" description="Helical" evidence="8">
    <location>
        <begin position="256"/>
        <end position="284"/>
    </location>
</feature>
<keyword evidence="4 10" id="KW-0808">Transferase</keyword>
<feature type="transmembrane region" description="Helical" evidence="8">
    <location>
        <begin position="20"/>
        <end position="42"/>
    </location>
</feature>
<dbReference type="PANTHER" id="PTHR33908">
    <property type="entry name" value="MANNOSYLTRANSFERASE YKCB-RELATED"/>
    <property type="match status" value="1"/>
</dbReference>
<dbReference type="EMBL" id="FNSD01000001">
    <property type="protein sequence ID" value="SEB75166.1"/>
    <property type="molecule type" value="Genomic_DNA"/>
</dbReference>
<dbReference type="Pfam" id="PF13231">
    <property type="entry name" value="PMT_2"/>
    <property type="match status" value="1"/>
</dbReference>
<feature type="transmembrane region" description="Helical" evidence="8">
    <location>
        <begin position="215"/>
        <end position="236"/>
    </location>
</feature>
<keyword evidence="2" id="KW-1003">Cell membrane</keyword>
<keyword evidence="7 8" id="KW-0472">Membrane</keyword>
<dbReference type="InterPro" id="IPR050297">
    <property type="entry name" value="LipidA_mod_glycosyltrf_83"/>
</dbReference>
<dbReference type="Proteomes" id="UP000182409">
    <property type="component" value="Unassembled WGS sequence"/>
</dbReference>
<dbReference type="RefSeq" id="WP_074653386.1">
    <property type="nucleotide sequence ID" value="NZ_FNSD01000001.1"/>
</dbReference>
<accession>A0A1H4LWV8</accession>
<feature type="transmembrane region" description="Helical" evidence="8">
    <location>
        <begin position="296"/>
        <end position="313"/>
    </location>
</feature>
<feature type="transmembrane region" description="Helical" evidence="8">
    <location>
        <begin position="351"/>
        <end position="371"/>
    </location>
</feature>
<protein>
    <submittedName>
        <fullName evidence="10">Dolichyl-phosphate-mannose-protein mannosyltransferase</fullName>
    </submittedName>
</protein>
<organism evidence="10 11">
    <name type="scientific">Terriglobus roseus</name>
    <dbReference type="NCBI Taxonomy" id="392734"/>
    <lineage>
        <taxon>Bacteria</taxon>
        <taxon>Pseudomonadati</taxon>
        <taxon>Acidobacteriota</taxon>
        <taxon>Terriglobia</taxon>
        <taxon>Terriglobales</taxon>
        <taxon>Acidobacteriaceae</taxon>
        <taxon>Terriglobus</taxon>
    </lineage>
</organism>
<sequence length="579" mass="64810">METAQTSITQAPTLTRGDTFVGWLCILPVLLSVLAAAPFAEMGVHDDWSYIYSAKIFAETGHIAYNGWAAFPLGWLLFAGALFIRVFGFSFTTVRSVDVIIGCLSVPLVHALFRRLGLSRRTSVAATLTLVLCPLFLALTASFMSDIPSLFCMLLCLYGCVRAMQARTDRAACAWLMTAAIGNLAGGTVRQIAWLGVLTMVPATAFFLRRRRGVFATGMAAFALSVLMIAAILHWFNHQPYVAIEPLLPTEFSRRGLWLIVKVGFRAACTMVLVLSPLLFALAMGYPIRDRRARRALLAILSVIALVIVLLSSRHGGVRWLTMLTGDYLSAKGILDLPWFYVPAPDVLPRWVQALFTAFAFSTAATCLLLWSREKRDWRHVRTAIRGPLFFLLGPFTAAYLLLVMTRAAVFDRYFLPVLFVLILLLLRWMERRRDQPISVAWVLPLVALTAYGVAGMHDLFALTRARLMAADELRSAGVPRTAFQAGFEYDAWTQLEKTGHVNEPRMRTPAGAYQPWTKPANVSDECVLWFSNYTPSIHPEYVLSNRPGTCYPVADMPPVHYRTWFAPREHTIYIERLK</sequence>
<evidence type="ECO:0000256" key="2">
    <source>
        <dbReference type="ARBA" id="ARBA00022475"/>
    </source>
</evidence>
<dbReference type="OrthoDB" id="101201at2"/>